<comment type="caution">
    <text evidence="5">The sequence shown here is derived from an EMBL/GenBank/DDBJ whole genome shotgun (WGS) entry which is preliminary data.</text>
</comment>
<evidence type="ECO:0000313" key="6">
    <source>
        <dbReference type="Proteomes" id="UP001589870"/>
    </source>
</evidence>
<dbReference type="PANTHER" id="PTHR46470">
    <property type="entry name" value="N-ACYLNEURAMINATE-9-PHOSPHATASE"/>
    <property type="match status" value="1"/>
</dbReference>
<dbReference type="SFLD" id="SFLDS00003">
    <property type="entry name" value="Haloacid_Dehalogenase"/>
    <property type="match status" value="1"/>
</dbReference>
<comment type="cofactor">
    <cofactor evidence="1">
        <name>Mg(2+)</name>
        <dbReference type="ChEBI" id="CHEBI:18420"/>
    </cofactor>
</comment>
<dbReference type="NCBIfam" id="TIGR01549">
    <property type="entry name" value="HAD-SF-IA-v1"/>
    <property type="match status" value="1"/>
</dbReference>
<feature type="region of interest" description="Disordered" evidence="4">
    <location>
        <begin position="239"/>
        <end position="273"/>
    </location>
</feature>
<dbReference type="InterPro" id="IPR036412">
    <property type="entry name" value="HAD-like_sf"/>
</dbReference>
<evidence type="ECO:0000256" key="2">
    <source>
        <dbReference type="ARBA" id="ARBA00022801"/>
    </source>
</evidence>
<organism evidence="5 6">
    <name type="scientific">Sphaerimonospora cavernae</name>
    <dbReference type="NCBI Taxonomy" id="1740611"/>
    <lineage>
        <taxon>Bacteria</taxon>
        <taxon>Bacillati</taxon>
        <taxon>Actinomycetota</taxon>
        <taxon>Actinomycetes</taxon>
        <taxon>Streptosporangiales</taxon>
        <taxon>Streptosporangiaceae</taxon>
        <taxon>Sphaerimonospora</taxon>
    </lineage>
</organism>
<protein>
    <submittedName>
        <fullName evidence="5">HAD family hydrolase</fullName>
        <ecNumber evidence="5">3.1.3.-</ecNumber>
    </submittedName>
</protein>
<dbReference type="Gene3D" id="3.40.50.1000">
    <property type="entry name" value="HAD superfamily/HAD-like"/>
    <property type="match status" value="1"/>
</dbReference>
<evidence type="ECO:0000256" key="4">
    <source>
        <dbReference type="SAM" id="MobiDB-lite"/>
    </source>
</evidence>
<gene>
    <name evidence="5" type="ORF">ACFHYQ_06120</name>
</gene>
<accession>A0ABV6U080</accession>
<dbReference type="Gene3D" id="1.10.150.520">
    <property type="match status" value="1"/>
</dbReference>
<keyword evidence="6" id="KW-1185">Reference proteome</keyword>
<reference evidence="5 6" key="1">
    <citation type="submission" date="2024-09" db="EMBL/GenBank/DDBJ databases">
        <authorList>
            <person name="Sun Q."/>
            <person name="Mori K."/>
        </authorList>
    </citation>
    <scope>NUCLEOTIDE SEQUENCE [LARGE SCALE GENOMIC DNA]</scope>
    <source>
        <strain evidence="5 6">TBRC 1851</strain>
    </source>
</reference>
<dbReference type="InterPro" id="IPR023214">
    <property type="entry name" value="HAD_sf"/>
</dbReference>
<dbReference type="PRINTS" id="PR00413">
    <property type="entry name" value="HADHALOGNASE"/>
</dbReference>
<keyword evidence="3" id="KW-0460">Magnesium</keyword>
<dbReference type="SUPFAM" id="SSF56784">
    <property type="entry name" value="HAD-like"/>
    <property type="match status" value="1"/>
</dbReference>
<evidence type="ECO:0000256" key="3">
    <source>
        <dbReference type="ARBA" id="ARBA00022842"/>
    </source>
</evidence>
<dbReference type="SFLD" id="SFLDG01129">
    <property type="entry name" value="C1.5:_HAD__Beta-PGM__Phosphata"/>
    <property type="match status" value="1"/>
</dbReference>
<keyword evidence="2 5" id="KW-0378">Hydrolase</keyword>
<dbReference type="Pfam" id="PF00702">
    <property type="entry name" value="Hydrolase"/>
    <property type="match status" value="1"/>
</dbReference>
<dbReference type="InterPro" id="IPR051400">
    <property type="entry name" value="HAD-like_hydrolase"/>
</dbReference>
<dbReference type="EC" id="3.1.3.-" evidence="5"/>
<evidence type="ECO:0000313" key="5">
    <source>
        <dbReference type="EMBL" id="MFC0861867.1"/>
    </source>
</evidence>
<sequence length="273" mass="29821">MLLLAIGRCAVERWVIGYGVLVQRLALFDLDNTLIDLDQAFRVWAGEFVDEHGLGPEAVDGLIELGAGYPHREVFFTKVRERFALPDPVEELWGCYRRRMPYLVRCRPEVLGGLARLRASGWRVAIVTNGMADNQLGKIQQTGLAVSVDAYALSGAEGIRKPEVGLFEIAAKRCGVTLAESGWMIGDNLTADIAGGRAAGLRTIWVDRGAWPGVDHQADHVVTDVLQAIEILERHGGCDDSADDNVGHHERASASLQHRWPRDGSGEQGDCSA</sequence>
<dbReference type="RefSeq" id="WP_394300084.1">
    <property type="nucleotide sequence ID" value="NZ_JBHMQT010000006.1"/>
</dbReference>
<dbReference type="GO" id="GO:0016787">
    <property type="term" value="F:hydrolase activity"/>
    <property type="evidence" value="ECO:0007669"/>
    <property type="project" value="UniProtKB-KW"/>
</dbReference>
<proteinExistence type="predicted"/>
<dbReference type="Proteomes" id="UP001589870">
    <property type="component" value="Unassembled WGS sequence"/>
</dbReference>
<evidence type="ECO:0000256" key="1">
    <source>
        <dbReference type="ARBA" id="ARBA00001946"/>
    </source>
</evidence>
<name>A0ABV6U080_9ACTN</name>
<dbReference type="InterPro" id="IPR006439">
    <property type="entry name" value="HAD-SF_hydro_IA"/>
</dbReference>
<dbReference type="EMBL" id="JBHMQT010000006">
    <property type="protein sequence ID" value="MFC0861867.1"/>
    <property type="molecule type" value="Genomic_DNA"/>
</dbReference>